<evidence type="ECO:0000313" key="1">
    <source>
        <dbReference type="EMBL" id="CAI8025514.1"/>
    </source>
</evidence>
<dbReference type="EMBL" id="CASHTH010002157">
    <property type="protein sequence ID" value="CAI8025514.1"/>
    <property type="molecule type" value="Genomic_DNA"/>
</dbReference>
<proteinExistence type="predicted"/>
<protein>
    <submittedName>
        <fullName evidence="1">Uncharacterized protein</fullName>
    </submittedName>
</protein>
<comment type="caution">
    <text evidence="1">The sequence shown here is derived from an EMBL/GenBank/DDBJ whole genome shotgun (WGS) entry which is preliminary data.</text>
</comment>
<evidence type="ECO:0000313" key="2">
    <source>
        <dbReference type="Proteomes" id="UP001174909"/>
    </source>
</evidence>
<organism evidence="1 2">
    <name type="scientific">Geodia barretti</name>
    <name type="common">Barrett's horny sponge</name>
    <dbReference type="NCBI Taxonomy" id="519541"/>
    <lineage>
        <taxon>Eukaryota</taxon>
        <taxon>Metazoa</taxon>
        <taxon>Porifera</taxon>
        <taxon>Demospongiae</taxon>
        <taxon>Heteroscleromorpha</taxon>
        <taxon>Tetractinellida</taxon>
        <taxon>Astrophorina</taxon>
        <taxon>Geodiidae</taxon>
        <taxon>Geodia</taxon>
    </lineage>
</organism>
<reference evidence="1" key="1">
    <citation type="submission" date="2023-03" db="EMBL/GenBank/DDBJ databases">
        <authorList>
            <person name="Steffen K."/>
            <person name="Cardenas P."/>
        </authorList>
    </citation>
    <scope>NUCLEOTIDE SEQUENCE</scope>
</reference>
<name>A0AA35S989_GEOBA</name>
<dbReference type="AlphaFoldDB" id="A0AA35S989"/>
<accession>A0AA35S989</accession>
<keyword evidence="2" id="KW-1185">Reference proteome</keyword>
<dbReference type="Proteomes" id="UP001174909">
    <property type="component" value="Unassembled WGS sequence"/>
</dbReference>
<sequence>MRKSKLLVLRVTLVVSLCIVVVVYCRRSTTYSHNTLLCSQQEVNFSRAQSSEPFSVNTPESNLKYSQLLQDILRSYQHYHAARRIQFAVGTTSRALTWYCVSECGGIGDRVMGMCTAFLLALVTNRTFFIYQSDEVQRTMFIERHSIDWRPVHKCVELVHGQTIEYFGEPSLFQTVFQMTTNFSLELDRLYTTDNIYISHKGNVLGTVHSILESVISANLSPSHLRLLQYLVESGESASLHAFVTVLHQFLFRLPMEVRHMTISKLSQLKLQPHGFVTVQIRTGFMNSLVGEMSLFNSQFWQGIRFARTQESWRNMMKCAVDVSDSRFGEGSRILVVSDDREPKIWAASEYGSRVTMLDIDPVHVANKPTLGVFRSKSREVYLDTWVELSVMAESWAIVSIYSGYAEVASHMGSMDSHSVYIYDISQKTCTHLA</sequence>
<gene>
    <name evidence="1" type="ORF">GBAR_LOCUS14735</name>
</gene>